<dbReference type="GO" id="GO:0006269">
    <property type="term" value="P:DNA replication, synthesis of primer"/>
    <property type="evidence" value="ECO:0007669"/>
    <property type="project" value="UniProtKB-KW"/>
</dbReference>
<evidence type="ECO:0000256" key="9">
    <source>
        <dbReference type="ARBA" id="ARBA00023235"/>
    </source>
</evidence>
<evidence type="ECO:0000256" key="5">
    <source>
        <dbReference type="ARBA" id="ARBA00022801"/>
    </source>
</evidence>
<dbReference type="InterPro" id="IPR036185">
    <property type="entry name" value="DNA_heli_DnaB-like_N_sf"/>
</dbReference>
<evidence type="ECO:0000256" key="12">
    <source>
        <dbReference type="SAM" id="MobiDB-lite"/>
    </source>
</evidence>
<feature type="region of interest" description="Disordered" evidence="12">
    <location>
        <begin position="431"/>
        <end position="451"/>
    </location>
</feature>
<dbReference type="InterPro" id="IPR027417">
    <property type="entry name" value="P-loop_NTPase"/>
</dbReference>
<evidence type="ECO:0000256" key="11">
    <source>
        <dbReference type="ARBA" id="ARBA00048954"/>
    </source>
</evidence>
<dbReference type="Pfam" id="PF03796">
    <property type="entry name" value="DnaB_C"/>
    <property type="match status" value="1"/>
</dbReference>
<keyword evidence="4" id="KW-0547">Nucleotide-binding</keyword>
<dbReference type="Pfam" id="PF00772">
    <property type="entry name" value="DnaB"/>
    <property type="match status" value="1"/>
</dbReference>
<dbReference type="InterPro" id="IPR007693">
    <property type="entry name" value="DNA_helicase_DnaB-like_N"/>
</dbReference>
<dbReference type="GO" id="GO:0003677">
    <property type="term" value="F:DNA binding"/>
    <property type="evidence" value="ECO:0007669"/>
    <property type="project" value="UniProtKB-KW"/>
</dbReference>
<gene>
    <name evidence="14" type="ORF">BN1086_00816</name>
</gene>
<organism evidence="14">
    <name type="scientific">Citrobacter koseri</name>
    <name type="common">Citrobacter diversus</name>
    <dbReference type="NCBI Taxonomy" id="545"/>
    <lineage>
        <taxon>Bacteria</taxon>
        <taxon>Pseudomonadati</taxon>
        <taxon>Pseudomonadota</taxon>
        <taxon>Gammaproteobacteria</taxon>
        <taxon>Enterobacterales</taxon>
        <taxon>Enterobacteriaceae</taxon>
        <taxon>Citrobacter</taxon>
    </lineage>
</organism>
<dbReference type="SUPFAM" id="SSF48024">
    <property type="entry name" value="N-terminal domain of DnaB helicase"/>
    <property type="match status" value="1"/>
</dbReference>
<accession>A0A078L7M2</accession>
<dbReference type="PATRIC" id="fig|545.12.peg.816"/>
<comment type="similarity">
    <text evidence="1">Belongs to the helicase family. DnaB subfamily.</text>
</comment>
<keyword evidence="2" id="KW-0639">Primosome</keyword>
<dbReference type="GO" id="GO:0016787">
    <property type="term" value="F:hydrolase activity"/>
    <property type="evidence" value="ECO:0007669"/>
    <property type="project" value="UniProtKB-KW"/>
</dbReference>
<evidence type="ECO:0000259" key="13">
    <source>
        <dbReference type="PROSITE" id="PS51199"/>
    </source>
</evidence>
<dbReference type="CDD" id="cd00984">
    <property type="entry name" value="DnaB_C"/>
    <property type="match status" value="1"/>
</dbReference>
<evidence type="ECO:0000256" key="6">
    <source>
        <dbReference type="ARBA" id="ARBA00022806"/>
    </source>
</evidence>
<evidence type="ECO:0000256" key="3">
    <source>
        <dbReference type="ARBA" id="ARBA00022705"/>
    </source>
</evidence>
<dbReference type="RefSeq" id="WP_410027479.1">
    <property type="nucleotide sequence ID" value="NZ_JBCGUE010000001.1"/>
</dbReference>
<dbReference type="Gene3D" id="1.10.860.10">
    <property type="entry name" value="DNAb Helicase, Chain A"/>
    <property type="match status" value="1"/>
</dbReference>
<evidence type="ECO:0000256" key="7">
    <source>
        <dbReference type="ARBA" id="ARBA00022840"/>
    </source>
</evidence>
<feature type="region of interest" description="Disordered" evidence="12">
    <location>
        <begin position="352"/>
        <end position="371"/>
    </location>
</feature>
<keyword evidence="3" id="KW-0235">DNA replication</keyword>
<keyword evidence="8" id="KW-0238">DNA-binding</keyword>
<evidence type="ECO:0000256" key="1">
    <source>
        <dbReference type="ARBA" id="ARBA00008428"/>
    </source>
</evidence>
<dbReference type="GO" id="GO:1990077">
    <property type="term" value="C:primosome complex"/>
    <property type="evidence" value="ECO:0007669"/>
    <property type="project" value="UniProtKB-KW"/>
</dbReference>
<dbReference type="PANTHER" id="PTHR30153">
    <property type="entry name" value="REPLICATIVE DNA HELICASE DNAB"/>
    <property type="match status" value="1"/>
</dbReference>
<dbReference type="Gene3D" id="3.40.50.300">
    <property type="entry name" value="P-loop containing nucleotide triphosphate hydrolases"/>
    <property type="match status" value="1"/>
</dbReference>
<evidence type="ECO:0000256" key="4">
    <source>
        <dbReference type="ARBA" id="ARBA00022741"/>
    </source>
</evidence>
<sequence>MTPVWRNDDLEGAVIGAIFLRGADPEVLEIISRLPASVFYVRQYREIYSGICRQVRGTGVIDPLLLCESMPEYSAVIMASGQIAWAKSALVSYVSVLERNAAVRDAEVVIENALAGIRAAANGESAVEALKAAQASIATISLSANTVQPVHIDEILPAVVDRVDARYQGLETAKSLLTGIEELDEKTGGIEPTDLVFIAARPSMGKTELALDIIDKVSEQGRGVLFFTMEMASIQIGERMVSAAGGMSVSRLKAAAKFDDEDWARLSTGVGRLTGRPIWMVDATNLTVEQIQQVATSHQIAHPEISLVVIDYLLLIKIQSTARYDLAVGEISKGLKNLAKANQTPVIALSQLSRGVESRPNKRPMNSDLKNSGEIEADADIIMMLYRDEVYNPESPARGIAEINITKQRNGVLGTVYRRFYNGHFLPVDQEEARRKSAPQQKSQPRRYAKA</sequence>
<dbReference type="InterPro" id="IPR016136">
    <property type="entry name" value="DNA_helicase_N/primase_C"/>
</dbReference>
<evidence type="ECO:0000256" key="2">
    <source>
        <dbReference type="ARBA" id="ARBA00022515"/>
    </source>
</evidence>
<dbReference type="GO" id="GO:0043139">
    <property type="term" value="F:5'-3' DNA helicase activity"/>
    <property type="evidence" value="ECO:0007669"/>
    <property type="project" value="UniProtKB-EC"/>
</dbReference>
<dbReference type="AlphaFoldDB" id="A0A078L7M2"/>
<evidence type="ECO:0000256" key="10">
    <source>
        <dbReference type="ARBA" id="ARBA00044969"/>
    </source>
</evidence>
<reference evidence="14" key="1">
    <citation type="submission" date="2014-06" db="EMBL/GenBank/DDBJ databases">
        <authorList>
            <person name="Urmite Genomes Urmite Genomes"/>
        </authorList>
    </citation>
    <scope>NUCLEOTIDE SEQUENCE</scope>
</reference>
<dbReference type="PANTHER" id="PTHR30153:SF2">
    <property type="entry name" value="REPLICATIVE DNA HELICASE"/>
    <property type="match status" value="1"/>
</dbReference>
<protein>
    <recommendedName>
        <fullName evidence="10">DNA 5'-3' helicase</fullName>
        <ecNumber evidence="10">5.6.2.3</ecNumber>
    </recommendedName>
</protein>
<dbReference type="GO" id="GO:0005524">
    <property type="term" value="F:ATP binding"/>
    <property type="evidence" value="ECO:0007669"/>
    <property type="project" value="UniProtKB-KW"/>
</dbReference>
<name>A0A078L7M2_CITKO</name>
<keyword evidence="5" id="KW-0378">Hydrolase</keyword>
<keyword evidence="6 14" id="KW-0347">Helicase</keyword>
<dbReference type="PROSITE" id="PS51199">
    <property type="entry name" value="SF4_HELICASE"/>
    <property type="match status" value="1"/>
</dbReference>
<evidence type="ECO:0000256" key="8">
    <source>
        <dbReference type="ARBA" id="ARBA00023125"/>
    </source>
</evidence>
<comment type="catalytic activity">
    <reaction evidence="11">
        <text>ATP + H2O = ADP + phosphate + H(+)</text>
        <dbReference type="Rhea" id="RHEA:13065"/>
        <dbReference type="ChEBI" id="CHEBI:15377"/>
        <dbReference type="ChEBI" id="CHEBI:15378"/>
        <dbReference type="ChEBI" id="CHEBI:30616"/>
        <dbReference type="ChEBI" id="CHEBI:43474"/>
        <dbReference type="ChEBI" id="CHEBI:456216"/>
        <dbReference type="EC" id="5.6.2.3"/>
    </reaction>
</comment>
<dbReference type="InterPro" id="IPR007694">
    <property type="entry name" value="DNA_helicase_DnaB-like_C"/>
</dbReference>
<keyword evidence="7" id="KW-0067">ATP-binding</keyword>
<dbReference type="SUPFAM" id="SSF52540">
    <property type="entry name" value="P-loop containing nucleoside triphosphate hydrolases"/>
    <property type="match status" value="1"/>
</dbReference>
<dbReference type="EC" id="5.6.2.3" evidence="10"/>
<evidence type="ECO:0000313" key="14">
    <source>
        <dbReference type="EMBL" id="CDZ82730.1"/>
    </source>
</evidence>
<dbReference type="GO" id="GO:0005829">
    <property type="term" value="C:cytosol"/>
    <property type="evidence" value="ECO:0007669"/>
    <property type="project" value="TreeGrafter"/>
</dbReference>
<feature type="domain" description="SF4 helicase" evidence="13">
    <location>
        <begin position="169"/>
        <end position="434"/>
    </location>
</feature>
<keyword evidence="9" id="KW-0413">Isomerase</keyword>
<proteinExistence type="inferred from homology"/>
<dbReference type="EMBL" id="LK931336">
    <property type="protein sequence ID" value="CDZ82730.1"/>
    <property type="molecule type" value="Genomic_DNA"/>
</dbReference>